<dbReference type="InterPro" id="IPR025204">
    <property type="entry name" value="CENP-L"/>
</dbReference>
<sequence length="357" mass="38292">MSRLYSQTGPPAALAQPPRWRDGAQPLSTNSRGLKRPLQDYTNARDPKGKGKGKAKEQQQPVEAWKQAEALIGHSFSVYRLSPLHSFDHGSSRASFPAFAKQLKHYLAQQLALGADSELNLGGGDPSITRVEAGFVGAQLHGEEHPNRLPILIEVDRGASDESTTTSLFVLLPSSSSTQYPILLTKSPLPALTTLLINYLSTRHDTLITPLRLPPPSMLLLLESLVAGRDTSLDDDPVALETIMQTSATFAFPGSIAKEGLGSLTLTLPPALLAALTSSPTITFIESLTSHFQQITSLNLSQLFLVRLGAGRGTFVHSGQGAGEGVGAKLKLYNKAKEEGELESVLKMLVRVAETGK</sequence>
<dbReference type="Proteomes" id="UP000193467">
    <property type="component" value="Unassembled WGS sequence"/>
</dbReference>
<dbReference type="EMBL" id="MCGR01000003">
    <property type="protein sequence ID" value="ORY90714.1"/>
    <property type="molecule type" value="Genomic_DNA"/>
</dbReference>
<accession>A0A1Y2G1C6</accession>
<evidence type="ECO:0000313" key="3">
    <source>
        <dbReference type="Proteomes" id="UP000193467"/>
    </source>
</evidence>
<reference evidence="2 3" key="1">
    <citation type="submission" date="2016-07" db="EMBL/GenBank/DDBJ databases">
        <title>Pervasive Adenine N6-methylation of Active Genes in Fungi.</title>
        <authorList>
            <consortium name="DOE Joint Genome Institute"/>
            <person name="Mondo S.J."/>
            <person name="Dannebaum R.O."/>
            <person name="Kuo R.C."/>
            <person name="Labutti K."/>
            <person name="Haridas S."/>
            <person name="Kuo A."/>
            <person name="Salamov A."/>
            <person name="Ahrendt S.R."/>
            <person name="Lipzen A."/>
            <person name="Sullivan W."/>
            <person name="Andreopoulos W.B."/>
            <person name="Clum A."/>
            <person name="Lindquist E."/>
            <person name="Daum C."/>
            <person name="Ramamoorthy G.K."/>
            <person name="Gryganskyi A."/>
            <person name="Culley D."/>
            <person name="Magnuson J.K."/>
            <person name="James T.Y."/>
            <person name="O'Malley M.A."/>
            <person name="Stajich J.E."/>
            <person name="Spatafora J.W."/>
            <person name="Visel A."/>
            <person name="Grigoriev I.V."/>
        </authorList>
    </citation>
    <scope>NUCLEOTIDE SEQUENCE [LARGE SCALE GENOMIC DNA]</scope>
    <source>
        <strain evidence="2 3">62-1032</strain>
    </source>
</reference>
<evidence type="ECO:0000256" key="1">
    <source>
        <dbReference type="SAM" id="MobiDB-lite"/>
    </source>
</evidence>
<gene>
    <name evidence="2" type="ORF">BCR35DRAFT_105683</name>
</gene>
<evidence type="ECO:0008006" key="4">
    <source>
        <dbReference type="Google" id="ProtNLM"/>
    </source>
</evidence>
<dbReference type="OrthoDB" id="2528080at2759"/>
<name>A0A1Y2G1C6_9BASI</name>
<proteinExistence type="predicted"/>
<organism evidence="2 3">
    <name type="scientific">Leucosporidium creatinivorum</name>
    <dbReference type="NCBI Taxonomy" id="106004"/>
    <lineage>
        <taxon>Eukaryota</taxon>
        <taxon>Fungi</taxon>
        <taxon>Dikarya</taxon>
        <taxon>Basidiomycota</taxon>
        <taxon>Pucciniomycotina</taxon>
        <taxon>Microbotryomycetes</taxon>
        <taxon>Leucosporidiales</taxon>
        <taxon>Leucosporidium</taxon>
    </lineage>
</organism>
<dbReference type="AlphaFoldDB" id="A0A1Y2G1C6"/>
<comment type="caution">
    <text evidence="2">The sequence shown here is derived from an EMBL/GenBank/DDBJ whole genome shotgun (WGS) entry which is preliminary data.</text>
</comment>
<feature type="region of interest" description="Disordered" evidence="1">
    <location>
        <begin position="1"/>
        <end position="62"/>
    </location>
</feature>
<protein>
    <recommendedName>
        <fullName evidence="4">Kinetochore complex Sim4 subunit Fta1-domain-containing protein</fullName>
    </recommendedName>
</protein>
<dbReference type="InParanoid" id="A0A1Y2G1C6"/>
<evidence type="ECO:0000313" key="2">
    <source>
        <dbReference type="EMBL" id="ORY90714.1"/>
    </source>
</evidence>
<keyword evidence="3" id="KW-1185">Reference proteome</keyword>
<feature type="compositionally biased region" description="Basic and acidic residues" evidence="1">
    <location>
        <begin position="43"/>
        <end position="57"/>
    </location>
</feature>
<dbReference type="Pfam" id="PF13092">
    <property type="entry name" value="CENP-L"/>
    <property type="match status" value="1"/>
</dbReference>